<dbReference type="Proteomes" id="UP000694397">
    <property type="component" value="Chromosome 18"/>
</dbReference>
<keyword evidence="8" id="KW-1185">Reference proteome</keyword>
<dbReference type="InterPro" id="IPR007237">
    <property type="entry name" value="CD20-like"/>
</dbReference>
<dbReference type="KEGG" id="sfm:108927388"/>
<sequence>MEKTFKCDDCIIITIPLIRGRHGEVQQMPPEKFHCVFKDTYKVFLKGQPKALGTVQIVTALLIIGLGLLRTEDFALIALYTIPSILFVASGLVTYAAAQSPNMCIAKFSFSLNIMSFFGAIVALVLCCILSMNPYALHRIYKLSAGIDVMIAIHLFLEIIIAVVLIFWESKAVCRNHFNILPLINFKYMEA</sequence>
<feature type="transmembrane region" description="Helical" evidence="6">
    <location>
        <begin position="75"/>
        <end position="98"/>
    </location>
</feature>
<name>A0A8C9QR52_SCLFO</name>
<feature type="transmembrane region" description="Helical" evidence="6">
    <location>
        <begin position="144"/>
        <end position="168"/>
    </location>
</feature>
<evidence type="ECO:0000256" key="4">
    <source>
        <dbReference type="ARBA" id="ARBA00022989"/>
    </source>
</evidence>
<reference evidence="7" key="3">
    <citation type="submission" date="2025-09" db="UniProtKB">
        <authorList>
            <consortium name="Ensembl"/>
        </authorList>
    </citation>
    <scope>IDENTIFICATION</scope>
</reference>
<evidence type="ECO:0000256" key="6">
    <source>
        <dbReference type="SAM" id="Phobius"/>
    </source>
</evidence>
<evidence type="ECO:0000256" key="3">
    <source>
        <dbReference type="ARBA" id="ARBA00022692"/>
    </source>
</evidence>
<keyword evidence="3 6" id="KW-0812">Transmembrane</keyword>
<feature type="transmembrane region" description="Helical" evidence="6">
    <location>
        <begin position="51"/>
        <end position="69"/>
    </location>
</feature>
<dbReference type="GO" id="GO:0016020">
    <property type="term" value="C:membrane"/>
    <property type="evidence" value="ECO:0007669"/>
    <property type="project" value="UniProtKB-SubCell"/>
</dbReference>
<organism evidence="7 8">
    <name type="scientific">Scleropages formosus</name>
    <name type="common">Asian bonytongue</name>
    <name type="synonym">Osteoglossum formosum</name>
    <dbReference type="NCBI Taxonomy" id="113540"/>
    <lineage>
        <taxon>Eukaryota</taxon>
        <taxon>Metazoa</taxon>
        <taxon>Chordata</taxon>
        <taxon>Craniata</taxon>
        <taxon>Vertebrata</taxon>
        <taxon>Euteleostomi</taxon>
        <taxon>Actinopterygii</taxon>
        <taxon>Neopterygii</taxon>
        <taxon>Teleostei</taxon>
        <taxon>Osteoglossocephala</taxon>
        <taxon>Osteoglossomorpha</taxon>
        <taxon>Osteoglossiformes</taxon>
        <taxon>Osteoglossidae</taxon>
        <taxon>Scleropages</taxon>
    </lineage>
</organism>
<dbReference type="InterPro" id="IPR030417">
    <property type="entry name" value="MS4A"/>
</dbReference>
<feature type="transmembrane region" description="Helical" evidence="6">
    <location>
        <begin position="110"/>
        <end position="132"/>
    </location>
</feature>
<reference evidence="7" key="2">
    <citation type="submission" date="2025-08" db="UniProtKB">
        <authorList>
            <consortium name="Ensembl"/>
        </authorList>
    </citation>
    <scope>IDENTIFICATION</scope>
</reference>
<dbReference type="GeneTree" id="ENSGT00970000193711"/>
<gene>
    <name evidence="7" type="primary">LOC108927388</name>
</gene>
<dbReference type="GeneID" id="108927388"/>
<dbReference type="PANTHER" id="PTHR23320:SF158">
    <property type="entry name" value="CREB-BINDING PROTEIN-LIKE ISOFORM X1"/>
    <property type="match status" value="1"/>
</dbReference>
<comment type="subcellular location">
    <subcellularLocation>
        <location evidence="1">Membrane</location>
        <topology evidence="1">Multi-pass membrane protein</topology>
    </subcellularLocation>
</comment>
<evidence type="ECO:0000256" key="2">
    <source>
        <dbReference type="ARBA" id="ARBA00009565"/>
    </source>
</evidence>
<comment type="similarity">
    <text evidence="2">Belongs to the MS4A family.</text>
</comment>
<dbReference type="PANTHER" id="PTHR23320">
    <property type="entry name" value="MEMBRANE-SPANNING 4-DOMAINS SUBFAMILY A MS4A -RELATED"/>
    <property type="match status" value="1"/>
</dbReference>
<evidence type="ECO:0000256" key="5">
    <source>
        <dbReference type="ARBA" id="ARBA00023136"/>
    </source>
</evidence>
<evidence type="ECO:0000313" key="8">
    <source>
        <dbReference type="Proteomes" id="UP000694397"/>
    </source>
</evidence>
<dbReference type="RefSeq" id="XP_018596170.1">
    <property type="nucleotide sequence ID" value="XM_018740654.2"/>
</dbReference>
<evidence type="ECO:0000313" key="7">
    <source>
        <dbReference type="Ensembl" id="ENSSFOP00015001419.1"/>
    </source>
</evidence>
<evidence type="ECO:0000256" key="1">
    <source>
        <dbReference type="ARBA" id="ARBA00004141"/>
    </source>
</evidence>
<proteinExistence type="inferred from homology"/>
<reference evidence="7 8" key="1">
    <citation type="submission" date="2019-04" db="EMBL/GenBank/DDBJ databases">
        <authorList>
            <consortium name="Wellcome Sanger Institute Data Sharing"/>
        </authorList>
    </citation>
    <scope>NUCLEOTIDE SEQUENCE [LARGE SCALE GENOMIC DNA]</scope>
</reference>
<accession>A0A8C9QR52</accession>
<keyword evidence="5 6" id="KW-0472">Membrane</keyword>
<dbReference type="Pfam" id="PF04103">
    <property type="entry name" value="CD20"/>
    <property type="match status" value="1"/>
</dbReference>
<protein>
    <submittedName>
        <fullName evidence="7">Si:ch211-269k10.5</fullName>
    </submittedName>
</protein>
<keyword evidence="4 6" id="KW-1133">Transmembrane helix</keyword>
<dbReference type="OrthoDB" id="8791662at2759"/>
<dbReference type="Ensembl" id="ENSSFOT00015001455.2">
    <property type="protein sequence ID" value="ENSSFOP00015001419.1"/>
    <property type="gene ID" value="ENSSFOG00015001023.2"/>
</dbReference>
<dbReference type="AlphaFoldDB" id="A0A8C9QR52"/>